<proteinExistence type="predicted"/>
<gene>
    <name evidence="2" type="ORF">PQU96_09475</name>
</gene>
<reference evidence="2 3" key="1">
    <citation type="submission" date="2023-01" db="EMBL/GenBank/DDBJ databases">
        <title>Novel species of the genus Vogesella isolated from rivers.</title>
        <authorList>
            <person name="Lu H."/>
        </authorList>
    </citation>
    <scope>NUCLEOTIDE SEQUENCE [LARGE SCALE GENOMIC DNA]</scope>
    <source>
        <strain evidence="2 3">LYT5W</strain>
    </source>
</reference>
<comment type="caution">
    <text evidence="2">The sequence shown here is derived from an EMBL/GenBank/DDBJ whole genome shotgun (WGS) entry which is preliminary data.</text>
</comment>
<feature type="region of interest" description="Disordered" evidence="1">
    <location>
        <begin position="30"/>
        <end position="61"/>
    </location>
</feature>
<dbReference type="EMBL" id="JAQQLE010000007">
    <property type="protein sequence ID" value="MDC7714356.1"/>
    <property type="molecule type" value="Genomic_DNA"/>
</dbReference>
<organism evidence="2 3">
    <name type="scientific">Vogesella margarita</name>
    <dbReference type="NCBI Taxonomy" id="2984199"/>
    <lineage>
        <taxon>Bacteria</taxon>
        <taxon>Pseudomonadati</taxon>
        <taxon>Pseudomonadota</taxon>
        <taxon>Betaproteobacteria</taxon>
        <taxon>Neisseriales</taxon>
        <taxon>Chromobacteriaceae</taxon>
        <taxon>Vogesella</taxon>
    </lineage>
</organism>
<evidence type="ECO:0000256" key="1">
    <source>
        <dbReference type="SAM" id="MobiDB-lite"/>
    </source>
</evidence>
<evidence type="ECO:0000313" key="3">
    <source>
        <dbReference type="Proteomes" id="UP001222030"/>
    </source>
</evidence>
<keyword evidence="3" id="KW-1185">Reference proteome</keyword>
<evidence type="ECO:0000313" key="2">
    <source>
        <dbReference type="EMBL" id="MDC7714356.1"/>
    </source>
</evidence>
<dbReference type="RefSeq" id="WP_272772090.1">
    <property type="nucleotide sequence ID" value="NZ_JAQQLE010000007.1"/>
</dbReference>
<accession>A0ABT5IP63</accession>
<protein>
    <submittedName>
        <fullName evidence="2">Uncharacterized protein</fullName>
    </submittedName>
</protein>
<dbReference type="Proteomes" id="UP001222030">
    <property type="component" value="Unassembled WGS sequence"/>
</dbReference>
<name>A0ABT5IP63_9NEIS</name>
<sequence length="100" mass="11865">MFTSHQAVATDVKKPALAPVFLANSGITEQRKQLERKRQQRKRQLQERMPQQLQERKLQQQERKLQPELLLFCRKRTEQRPAEQQRGATVSFVNTFESEC</sequence>